<feature type="active site" evidence="13">
    <location>
        <position position="125"/>
    </location>
</feature>
<dbReference type="PRINTS" id="PR00725">
    <property type="entry name" value="DADACBPTASE1"/>
</dbReference>
<comment type="similarity">
    <text evidence="3 15">Belongs to the peptidase S11 family.</text>
</comment>
<feature type="binding site" evidence="14">
    <location>
        <position position="289"/>
    </location>
    <ligand>
        <name>substrate</name>
    </ligand>
</feature>
<keyword evidence="7" id="KW-0732">Signal</keyword>
<evidence type="ECO:0000256" key="14">
    <source>
        <dbReference type="PIRSR" id="PIRSR618044-2"/>
    </source>
</evidence>
<dbReference type="Gene3D" id="2.60.410.10">
    <property type="entry name" value="D-Ala-D-Ala carboxypeptidase, C-terminal domain"/>
    <property type="match status" value="1"/>
</dbReference>
<dbReference type="GO" id="GO:0009002">
    <property type="term" value="F:serine-type D-Ala-D-Ala carboxypeptidase activity"/>
    <property type="evidence" value="ECO:0007669"/>
    <property type="project" value="UniProtKB-EC"/>
</dbReference>
<dbReference type="UniPathway" id="UPA00219"/>
<dbReference type="InterPro" id="IPR015956">
    <property type="entry name" value="Peniciliin-bd_prot_C_sf"/>
</dbReference>
<keyword evidence="8" id="KW-0378">Hydrolase</keyword>
<name>A0A2W5NR92_9SPHN</name>
<keyword evidence="6" id="KW-0645">Protease</keyword>
<dbReference type="SUPFAM" id="SSF69189">
    <property type="entry name" value="Penicillin-binding protein associated domain"/>
    <property type="match status" value="1"/>
</dbReference>
<dbReference type="EC" id="3.4.16.4" evidence="4"/>
<evidence type="ECO:0000256" key="6">
    <source>
        <dbReference type="ARBA" id="ARBA00022670"/>
    </source>
</evidence>
<dbReference type="Pfam" id="PF07943">
    <property type="entry name" value="PBP5_C"/>
    <property type="match status" value="1"/>
</dbReference>
<evidence type="ECO:0000256" key="4">
    <source>
        <dbReference type="ARBA" id="ARBA00012448"/>
    </source>
</evidence>
<comment type="caution">
    <text evidence="18">The sequence shown here is derived from an EMBL/GenBank/DDBJ whole genome shotgun (WGS) entry which is preliminary data.</text>
</comment>
<evidence type="ECO:0000256" key="5">
    <source>
        <dbReference type="ARBA" id="ARBA00022645"/>
    </source>
</evidence>
<keyword evidence="9" id="KW-0133">Cell shape</keyword>
<accession>A0A2W5NR92</accession>
<dbReference type="InterPro" id="IPR012338">
    <property type="entry name" value="Beta-lactam/transpept-like"/>
</dbReference>
<evidence type="ECO:0000256" key="15">
    <source>
        <dbReference type="RuleBase" id="RU004016"/>
    </source>
</evidence>
<dbReference type="InterPro" id="IPR018044">
    <property type="entry name" value="Peptidase_S11"/>
</dbReference>
<feature type="domain" description="Peptidase S11 D-Ala-D-Ala carboxypeptidase A C-terminal" evidence="17">
    <location>
        <begin position="339"/>
        <end position="429"/>
    </location>
</feature>
<keyword evidence="10" id="KW-0573">Peptidoglycan synthesis</keyword>
<feature type="active site" evidence="13">
    <location>
        <position position="185"/>
    </location>
</feature>
<dbReference type="InterPro" id="IPR012907">
    <property type="entry name" value="Peptidase_S11_C"/>
</dbReference>
<dbReference type="InterPro" id="IPR037167">
    <property type="entry name" value="Peptidase_S11_C_sf"/>
</dbReference>
<dbReference type="GO" id="GO:0006508">
    <property type="term" value="P:proteolysis"/>
    <property type="evidence" value="ECO:0007669"/>
    <property type="project" value="UniProtKB-KW"/>
</dbReference>
<evidence type="ECO:0000313" key="18">
    <source>
        <dbReference type="EMBL" id="PZQ54938.1"/>
    </source>
</evidence>
<comment type="catalytic activity">
    <reaction evidence="12">
        <text>Preferential cleavage: (Ac)2-L-Lys-D-Ala-|-D-Ala. Also transpeptidation of peptidyl-alanyl moieties that are N-acyl substituents of D-alanine.</text>
        <dbReference type="EC" id="3.4.16.4"/>
    </reaction>
</comment>
<evidence type="ECO:0000256" key="11">
    <source>
        <dbReference type="ARBA" id="ARBA00023316"/>
    </source>
</evidence>
<dbReference type="EMBL" id="QFPX01000007">
    <property type="protein sequence ID" value="PZQ54938.1"/>
    <property type="molecule type" value="Genomic_DNA"/>
</dbReference>
<evidence type="ECO:0000256" key="2">
    <source>
        <dbReference type="ARBA" id="ARBA00004752"/>
    </source>
</evidence>
<evidence type="ECO:0000256" key="12">
    <source>
        <dbReference type="ARBA" id="ARBA00034000"/>
    </source>
</evidence>
<dbReference type="SMART" id="SM00936">
    <property type="entry name" value="PBP5_C"/>
    <property type="match status" value="1"/>
</dbReference>
<keyword evidence="11" id="KW-0961">Cell wall biogenesis/degradation</keyword>
<feature type="region of interest" description="Disordered" evidence="16">
    <location>
        <begin position="12"/>
        <end position="33"/>
    </location>
</feature>
<evidence type="ECO:0000256" key="1">
    <source>
        <dbReference type="ARBA" id="ARBA00003217"/>
    </source>
</evidence>
<gene>
    <name evidence="18" type="ORF">DI555_09680</name>
</gene>
<evidence type="ECO:0000256" key="13">
    <source>
        <dbReference type="PIRSR" id="PIRSR618044-1"/>
    </source>
</evidence>
<dbReference type="GO" id="GO:0009252">
    <property type="term" value="P:peptidoglycan biosynthetic process"/>
    <property type="evidence" value="ECO:0007669"/>
    <property type="project" value="UniProtKB-UniPathway"/>
</dbReference>
<comment type="pathway">
    <text evidence="2">Cell wall biogenesis; peptidoglycan biosynthesis.</text>
</comment>
<evidence type="ECO:0000256" key="3">
    <source>
        <dbReference type="ARBA" id="ARBA00007164"/>
    </source>
</evidence>
<dbReference type="GO" id="GO:0008360">
    <property type="term" value="P:regulation of cell shape"/>
    <property type="evidence" value="ECO:0007669"/>
    <property type="project" value="UniProtKB-KW"/>
</dbReference>
<keyword evidence="5 18" id="KW-0121">Carboxypeptidase</keyword>
<feature type="active site" description="Acyl-ester intermediate" evidence="13">
    <location>
        <position position="122"/>
    </location>
</feature>
<evidence type="ECO:0000313" key="19">
    <source>
        <dbReference type="Proteomes" id="UP000249082"/>
    </source>
</evidence>
<dbReference type="PANTHER" id="PTHR21581:SF6">
    <property type="entry name" value="TRAFFICKING PROTEIN PARTICLE COMPLEX SUBUNIT 12"/>
    <property type="match status" value="1"/>
</dbReference>
<dbReference type="Proteomes" id="UP000249082">
    <property type="component" value="Unassembled WGS sequence"/>
</dbReference>
<reference evidence="18 19" key="1">
    <citation type="submission" date="2017-08" db="EMBL/GenBank/DDBJ databases">
        <title>Infants hospitalized years apart are colonized by the same room-sourced microbial strains.</title>
        <authorList>
            <person name="Brooks B."/>
            <person name="Olm M.R."/>
            <person name="Firek B.A."/>
            <person name="Baker R."/>
            <person name="Thomas B.C."/>
            <person name="Morowitz M.J."/>
            <person name="Banfield J.F."/>
        </authorList>
    </citation>
    <scope>NUCLEOTIDE SEQUENCE [LARGE SCALE GENOMIC DNA]</scope>
    <source>
        <strain evidence="18">S2_005_002_R2_33</strain>
    </source>
</reference>
<dbReference type="SUPFAM" id="SSF56601">
    <property type="entry name" value="beta-lactamase/transpeptidase-like"/>
    <property type="match status" value="1"/>
</dbReference>
<dbReference type="Gene3D" id="3.40.710.10">
    <property type="entry name" value="DD-peptidase/beta-lactamase superfamily"/>
    <property type="match status" value="1"/>
</dbReference>
<dbReference type="Pfam" id="PF00768">
    <property type="entry name" value="Peptidase_S11"/>
    <property type="match status" value="1"/>
</dbReference>
<sequence length="445" mass="48160">MSEWAPSQIVHKLPQRWRRPGQQGIATHESSARIDKRVVSRRPPRPSWARGRKRALKSFLKSAVLLAAPASLVAAGLSSAADAAIPTPPPELAPIPVSILVDIGSGQVLVQRRPDVPFLPASVTKVMTAFVAFEEIDAGRLSLDRRMPVRPETAKEWFAKGTSMYLTEKDNPTVRDLLHGVMTASSNDGAVVLAQGYAGSVPAWTAMMNAAARRIGMTGSHYSTPNGWMDDGHTYITASDMVKLADAMITRHPQLYREFSGIKHYFWRDVAMRSHDPTVGVVPGADGIKTGYTREAGYNFLGTAERGGRRLVMMLAASPKPKIRDDAAKALLEWGFSAWDARHLFDQGQPVGQADVQGGDARSVPLVANREVHATLPKGGHEKVTLAVHYKGPLVAPIRKGDQVGELEIKVEGLAPGHVPLYAGKDVGVAGPLDRLMNGLISFFS</sequence>
<comment type="function">
    <text evidence="1">Removes C-terminal D-alanyl residues from sugar-peptide cell wall precursors.</text>
</comment>
<proteinExistence type="inferred from homology"/>
<dbReference type="GO" id="GO:0071555">
    <property type="term" value="P:cell wall organization"/>
    <property type="evidence" value="ECO:0007669"/>
    <property type="project" value="UniProtKB-KW"/>
</dbReference>
<organism evidence="18 19">
    <name type="scientific">Novosphingobium pentaromativorans</name>
    <dbReference type="NCBI Taxonomy" id="205844"/>
    <lineage>
        <taxon>Bacteria</taxon>
        <taxon>Pseudomonadati</taxon>
        <taxon>Pseudomonadota</taxon>
        <taxon>Alphaproteobacteria</taxon>
        <taxon>Sphingomonadales</taxon>
        <taxon>Sphingomonadaceae</taxon>
        <taxon>Novosphingobium</taxon>
    </lineage>
</organism>
<evidence type="ECO:0000259" key="17">
    <source>
        <dbReference type="SMART" id="SM00936"/>
    </source>
</evidence>
<evidence type="ECO:0000256" key="8">
    <source>
        <dbReference type="ARBA" id="ARBA00022801"/>
    </source>
</evidence>
<evidence type="ECO:0000256" key="10">
    <source>
        <dbReference type="ARBA" id="ARBA00022984"/>
    </source>
</evidence>
<evidence type="ECO:0000256" key="7">
    <source>
        <dbReference type="ARBA" id="ARBA00022729"/>
    </source>
</evidence>
<protein>
    <recommendedName>
        <fullName evidence="4">serine-type D-Ala-D-Ala carboxypeptidase</fullName>
        <ecNumber evidence="4">3.4.16.4</ecNumber>
    </recommendedName>
</protein>
<dbReference type="InterPro" id="IPR001967">
    <property type="entry name" value="Peptidase_S11_N"/>
</dbReference>
<evidence type="ECO:0000256" key="16">
    <source>
        <dbReference type="SAM" id="MobiDB-lite"/>
    </source>
</evidence>
<evidence type="ECO:0000256" key="9">
    <source>
        <dbReference type="ARBA" id="ARBA00022960"/>
    </source>
</evidence>
<dbReference type="AlphaFoldDB" id="A0A2W5NR92"/>
<dbReference type="PANTHER" id="PTHR21581">
    <property type="entry name" value="D-ALANYL-D-ALANINE CARBOXYPEPTIDASE"/>
    <property type="match status" value="1"/>
</dbReference>